<dbReference type="NCBIfam" id="TIGR01731">
    <property type="entry name" value="fil_hemag_20aa"/>
    <property type="match status" value="18"/>
</dbReference>
<dbReference type="Proteomes" id="UP000628710">
    <property type="component" value="Unassembled WGS sequence"/>
</dbReference>
<evidence type="ECO:0000256" key="1">
    <source>
        <dbReference type="SAM" id="MobiDB-lite"/>
    </source>
</evidence>
<accession>A0A934JZP3</accession>
<dbReference type="EMBL" id="JAEMNX010000054">
    <property type="protein sequence ID" value="MBJ7540064.1"/>
    <property type="molecule type" value="Genomic_DNA"/>
</dbReference>
<feature type="non-terminal residue" evidence="2">
    <location>
        <position position="1842"/>
    </location>
</feature>
<feature type="compositionally biased region" description="Basic residues" evidence="1">
    <location>
        <begin position="1746"/>
        <end position="1758"/>
    </location>
</feature>
<name>A0A934JZP3_9GAMM</name>
<feature type="region of interest" description="Disordered" evidence="1">
    <location>
        <begin position="1746"/>
        <end position="1773"/>
    </location>
</feature>
<gene>
    <name evidence="2" type="ORF">I8J31_20565</name>
</gene>
<reference evidence="2" key="1">
    <citation type="submission" date="2020-12" db="EMBL/GenBank/DDBJ databases">
        <title>Marinomonas arctica sp. nov., a psychrotolerant bacterium isolated from the Arctic.</title>
        <authorList>
            <person name="Zhang Y."/>
        </authorList>
    </citation>
    <scope>NUCLEOTIDE SEQUENCE</scope>
    <source>
        <strain evidence="2">C1424</strain>
    </source>
</reference>
<feature type="non-terminal residue" evidence="2">
    <location>
        <position position="1"/>
    </location>
</feature>
<dbReference type="GO" id="GO:0003824">
    <property type="term" value="F:catalytic activity"/>
    <property type="evidence" value="ECO:0007669"/>
    <property type="project" value="UniProtKB-ARBA"/>
</dbReference>
<organism evidence="2 3">
    <name type="scientific">Marinomonas transparens</name>
    <dbReference type="NCBI Taxonomy" id="2795388"/>
    <lineage>
        <taxon>Bacteria</taxon>
        <taxon>Pseudomonadati</taxon>
        <taxon>Pseudomonadota</taxon>
        <taxon>Gammaproteobacteria</taxon>
        <taxon>Oceanospirillales</taxon>
        <taxon>Oceanospirillaceae</taxon>
        <taxon>Marinomonas</taxon>
    </lineage>
</organism>
<dbReference type="Pfam" id="PF13332">
    <property type="entry name" value="Fil_haemagg_2"/>
    <property type="match status" value="4"/>
</dbReference>
<evidence type="ECO:0000313" key="2">
    <source>
        <dbReference type="EMBL" id="MBJ7540064.1"/>
    </source>
</evidence>
<dbReference type="RefSeq" id="WP_199470456.1">
    <property type="nucleotide sequence ID" value="NZ_JAEMNX010000054.1"/>
</dbReference>
<comment type="caution">
    <text evidence="2">The sequence shown here is derived from an EMBL/GenBank/DDBJ whole genome shotgun (WGS) entry which is preliminary data.</text>
</comment>
<dbReference type="InterPro" id="IPR010069">
    <property type="entry name" value="CdiA_FHA1_rpt"/>
</dbReference>
<protein>
    <submittedName>
        <fullName evidence="2">Hemagglutinin repeat-containing protein</fullName>
    </submittedName>
</protein>
<proteinExistence type="predicted"/>
<evidence type="ECO:0000313" key="3">
    <source>
        <dbReference type="Proteomes" id="UP000628710"/>
    </source>
</evidence>
<keyword evidence="3" id="KW-1185">Reference proteome</keyword>
<dbReference type="InterPro" id="IPR025157">
    <property type="entry name" value="Hemagglutinin_rpt"/>
</dbReference>
<sequence length="1842" mass="189080">NSASTIEAINATNIDAKNVTSSGTILAQNGALTFGTQGLSVNKVDNQGVLEGKGIEINATELNNSTVNGKIFSTDNVDLNIKGNVTNIDGALVHANTDVTLDADGNLTNTLATIEALNSTKVEAQNVTSSGTILAQEGNLTIDTANVDNQGALAGNGIIVNATELNNSTVNGKVFSTYNVDLNIKGNVTNTDGALVHANTDVTLDAEGKLTNTDSTIEAINATNIDAQNVTNSGIILAQNGALTFGTQGQSVKKVDNQGVLAGKGIEINATELNNSTVNGKIFSTDAVDLTITGGVTNTDGALVHADTDVTLNAQSDLTNTGATIEAVGATTITAQNLTSTGTVLAQQGSLTIDTANVDNRGTLAGNGITLTAAQLTNGTVNGKLYSTGDLVATIDGAVNNTDGALIHAEKDLTLTSTNNDITNTGSRIEAIETATFNAKNVTNTGTLLAQNDALTVSTSKVDNQGTVAGKGIVMTANELSNHTAGGQIYSTDTVEVTIEGAVNNTDGALIHAEKALALTSHSGDITNTGSTIESVTSATLTSQNLTNSGTILAQGDTLTIRTQQLDNQGLLGGRNIDIEARLLNNKINTSQIYANNNASITTMESITNNNGALIHAGNELVLTASGDLTNSNATIESGGSISLGAQTLTNTAGSQVLAQNGQLTITANRLDNQGSLSGNGLVASAQLITNNASTSSIASSSDLALTSRDSFSNLNGAKVKANGTLTINTNGDLVNTGSVLESVNNLTLNSRHLSNASTGVISAQNGTLSINNTGTLTNQGGIAGNQVAVNAASIVNKGSNALILGKSHLDLRSRGNLTNQDGGVLYSLGSGYLKANGTLTNSSATIETNNDLVIKANILNNKKRQFSVSQQVLSQEDIFFTALLPDGNGESFDRRYTETVTMSSISVDSPQAYVLSGGNISIEGVINNLYSTISAVGNLNFVAGQLNNVSYQGAKTTELKGTEIGFSSWHDLDSGAFPYEIYRKDINEVYSEVVALAPAIFTAGGSIRGKAGSVSNVGNVDDVVASSVETQSLKTTESSEDNFSASEASVADTIADSSGVNATDSNSLVITAEGSDTAGLSDQEVNHSVVANSDVKVTDSNNLGVIAENTEATGLSDQEVNHSVVANSDVKVTDSNDLGVIAEGTETTGLSDQGVNHPVTASSEITVLDLDTPQVAAQDADGIAAISSTLEGANTEAAPVVTNDGVKAVVLSDVDLEEVDARRDEIFENVVDDLSNSALFTLANTPDPSYVIVTSPLLTNYETFISSDYLLNKLTSDSVGRDGKTAVRLGDGFLEQRLVRDQILAFTGFQTIPDSISIEDTYTTLMNNAVDSYEDLQLTAGVALSAEQIAQLRQPIVWMVNETVDTPNGPQQALVPKVYFSAASGLELRQDGALIAASSIDIDVEGEINNTGSMLAKVDLSLKGNNISNGGTLSSAGGASLTATQDIINTHTIKAAGNLSLVAGGSISSETLSEPSQGGLVDNISNTMIAGHTASIRGDNVSLSAGNNVRLIGSEVKATGDLALTAANDVSIEALAINKSQPSGYGYRRSSTASTTHQVSALSGNNIQLSAGNTVTSEAAQIKAQDNLAISANTIDLLAVQDTTSSNARRASSQSTTHQVSSLSGNNIQLSAGNTLTSEGGQINASGNLALSANNIDLLAVTDSEDSYSFVGGGGNSTEKRDHNETLTGTTLNAGGALTLVSQQDIFSQGSTLSGGDGIGLAAGGDVILASAVANNSSFEEVKTKKKRSFGRTKRSTKTTTSSSSINQGTDLTSGGDIQIASGVDILLAGSTAQADGDITLQAAGDIQLLSTVDQTSKRYKEQKKGTFKVKAKDQGSIKQV</sequence>
<feature type="region of interest" description="Disordered" evidence="1">
    <location>
        <begin position="1606"/>
        <end position="1625"/>
    </location>
</feature>